<name>A0ABM7D1W7_9GAMM</name>
<dbReference type="Proteomes" id="UP000278437">
    <property type="component" value="Chromosome"/>
</dbReference>
<protein>
    <submittedName>
        <fullName evidence="1">Uncharacterized protein</fullName>
    </submittedName>
</protein>
<evidence type="ECO:0000313" key="2">
    <source>
        <dbReference type="Proteomes" id="UP000278437"/>
    </source>
</evidence>
<reference evidence="2" key="1">
    <citation type="submission" date="2017-03" db="EMBL/GenBank/DDBJ databases">
        <title>Full genome sequence of a non-lethal Shewanella isolate that potentiates virulence of Vibio parahaemolyticus causing acute hepatopancreatic necrosis disease (AHPND) in shrimp.</title>
        <authorList>
            <person name="Prachumwat A."/>
            <person name="Sritunyalucksana K."/>
        </authorList>
    </citation>
    <scope>NUCLEOTIDE SEQUENCE [LARGE SCALE GENOMIC DNA]</scope>
    <source>
        <strain evidence="2">TH2012</strain>
    </source>
</reference>
<accession>A0ABM7D1W7</accession>
<dbReference type="EMBL" id="CP020373">
    <property type="protein sequence ID" value="AZQ10427.1"/>
    <property type="molecule type" value="Genomic_DNA"/>
</dbReference>
<organism evidence="1 2">
    <name type="scientific">Shewanella khirikhana</name>
    <dbReference type="NCBI Taxonomy" id="1965282"/>
    <lineage>
        <taxon>Bacteria</taxon>
        <taxon>Pseudomonadati</taxon>
        <taxon>Pseudomonadota</taxon>
        <taxon>Gammaproteobacteria</taxon>
        <taxon>Alteromonadales</taxon>
        <taxon>Shewanellaceae</taxon>
        <taxon>Shewanella</taxon>
    </lineage>
</organism>
<sequence>MSSIDEILAFSSVFVGAFAFNEQSKWCLLDISASHTIPIQFCGGWILTEIVPTKNSGRIFITKVMSVFEEPIYSTIHAAEQARLHNKVAIADV</sequence>
<gene>
    <name evidence="1" type="ORF">STH12_01305</name>
</gene>
<keyword evidence="2" id="KW-1185">Reference proteome</keyword>
<dbReference type="RefSeq" id="WP_126166798.1">
    <property type="nucleotide sequence ID" value="NZ_CP020373.1"/>
</dbReference>
<evidence type="ECO:0000313" key="1">
    <source>
        <dbReference type="EMBL" id="AZQ10427.1"/>
    </source>
</evidence>
<proteinExistence type="predicted"/>